<dbReference type="GO" id="GO:0016491">
    <property type="term" value="F:oxidoreductase activity"/>
    <property type="evidence" value="ECO:0007669"/>
    <property type="project" value="UniProtKB-KW"/>
</dbReference>
<dbReference type="Pfam" id="PF08240">
    <property type="entry name" value="ADH_N"/>
    <property type="match status" value="1"/>
</dbReference>
<comment type="similarity">
    <text evidence="2">Belongs to the zinc-containing alcohol dehydrogenase family.</text>
</comment>
<evidence type="ECO:0000259" key="6">
    <source>
        <dbReference type="Pfam" id="PF00107"/>
    </source>
</evidence>
<dbReference type="InterPro" id="IPR011032">
    <property type="entry name" value="GroES-like_sf"/>
</dbReference>
<keyword evidence="4" id="KW-0862">Zinc</keyword>
<dbReference type="SUPFAM" id="SSF51735">
    <property type="entry name" value="NAD(P)-binding Rossmann-fold domains"/>
    <property type="match status" value="1"/>
</dbReference>
<feature type="domain" description="Alcohol dehydrogenase-like N-terminal" evidence="7">
    <location>
        <begin position="28"/>
        <end position="145"/>
    </location>
</feature>
<reference evidence="9" key="1">
    <citation type="submission" date="2017-06" db="EMBL/GenBank/DDBJ databases">
        <authorList>
            <person name="Varghese N."/>
            <person name="Submissions S."/>
        </authorList>
    </citation>
    <scope>NUCLEOTIDE SEQUENCE [LARGE SCALE GENOMIC DNA]</scope>
    <source>
        <strain evidence="9">JCM 23211</strain>
    </source>
</reference>
<dbReference type="PANTHER" id="PTHR43161:SF9">
    <property type="entry name" value="SORBITOL DEHYDROGENASE"/>
    <property type="match status" value="1"/>
</dbReference>
<dbReference type="AlphaFoldDB" id="A0A239JV76"/>
<keyword evidence="9" id="KW-1185">Reference proteome</keyword>
<evidence type="ECO:0000256" key="3">
    <source>
        <dbReference type="ARBA" id="ARBA00022723"/>
    </source>
</evidence>
<keyword evidence="3" id="KW-0479">Metal-binding</keyword>
<dbReference type="STRING" id="398843.A3K89_12360"/>
<sequence length="343" mass="35017">MTDTTLGVIAHAADDLRVEQVPVRLPSADEAVVEIAFGGICGSDLHYWTHGAAGESILKAPMLLGHEVVGTVTSAAADGSGPVAGTRVAVHPATPAAGEARYPEDRPNLSPGCTYLGSAARFPHTEGAFAKYSVLPSRMLRTLPDGLDFRTAAVAEPAAVAWHAVARAGDVAGKRALVVGCGPIGALVVAVLARAGAADIVAVDVHETPRSIARSAGATSTLDATDSESIAAADADVVIECSGNRFGLESAIRGATRGGRIVMLGLLSTGMQPAPLSLVITRELELVGSFRFNSEIDDVLTALADGSLDASAIVTHTFPVADALEAFAVAKDSAHSGKVLLEF</sequence>
<dbReference type="SUPFAM" id="SSF50129">
    <property type="entry name" value="GroES-like"/>
    <property type="match status" value="1"/>
</dbReference>
<dbReference type="Proteomes" id="UP000198327">
    <property type="component" value="Unassembled WGS sequence"/>
</dbReference>
<protein>
    <submittedName>
        <fullName evidence="8">L-iditol 2-dehydrogenase/L-idonate 5-dehydrogenase</fullName>
    </submittedName>
</protein>
<dbReference type="OrthoDB" id="9797931at2"/>
<gene>
    <name evidence="8" type="ORF">SAMN05421642_10994</name>
</gene>
<evidence type="ECO:0000313" key="8">
    <source>
        <dbReference type="EMBL" id="SNT09695.1"/>
    </source>
</evidence>
<name>A0A239JV76_9NOCA</name>
<dbReference type="InterPro" id="IPR013154">
    <property type="entry name" value="ADH-like_N"/>
</dbReference>
<dbReference type="Gene3D" id="3.40.50.720">
    <property type="entry name" value="NAD(P)-binding Rossmann-like Domain"/>
    <property type="match status" value="1"/>
</dbReference>
<feature type="domain" description="Alcohol dehydrogenase-like C-terminal" evidence="6">
    <location>
        <begin position="183"/>
        <end position="303"/>
    </location>
</feature>
<accession>A0A239JV76</accession>
<dbReference type="CDD" id="cd08232">
    <property type="entry name" value="idonate-5-DH"/>
    <property type="match status" value="1"/>
</dbReference>
<dbReference type="EMBL" id="FZOW01000009">
    <property type="protein sequence ID" value="SNT09695.1"/>
    <property type="molecule type" value="Genomic_DNA"/>
</dbReference>
<comment type="cofactor">
    <cofactor evidence="1">
        <name>Zn(2+)</name>
        <dbReference type="ChEBI" id="CHEBI:29105"/>
    </cofactor>
</comment>
<evidence type="ECO:0000313" key="9">
    <source>
        <dbReference type="Proteomes" id="UP000198327"/>
    </source>
</evidence>
<evidence type="ECO:0000256" key="4">
    <source>
        <dbReference type="ARBA" id="ARBA00022833"/>
    </source>
</evidence>
<dbReference type="Gene3D" id="3.90.180.10">
    <property type="entry name" value="Medium-chain alcohol dehydrogenases, catalytic domain"/>
    <property type="match status" value="1"/>
</dbReference>
<organism evidence="8 9">
    <name type="scientific">Rhodococcoides kyotonense</name>
    <dbReference type="NCBI Taxonomy" id="398843"/>
    <lineage>
        <taxon>Bacteria</taxon>
        <taxon>Bacillati</taxon>
        <taxon>Actinomycetota</taxon>
        <taxon>Actinomycetes</taxon>
        <taxon>Mycobacteriales</taxon>
        <taxon>Nocardiaceae</taxon>
        <taxon>Rhodococcoides</taxon>
    </lineage>
</organism>
<dbReference type="GO" id="GO:0046872">
    <property type="term" value="F:metal ion binding"/>
    <property type="evidence" value="ECO:0007669"/>
    <property type="project" value="UniProtKB-KW"/>
</dbReference>
<evidence type="ECO:0000256" key="5">
    <source>
        <dbReference type="ARBA" id="ARBA00023002"/>
    </source>
</evidence>
<dbReference type="RefSeq" id="WP_089248013.1">
    <property type="nucleotide sequence ID" value="NZ_FZOW01000009.1"/>
</dbReference>
<dbReference type="PANTHER" id="PTHR43161">
    <property type="entry name" value="SORBITOL DEHYDROGENASE"/>
    <property type="match status" value="1"/>
</dbReference>
<evidence type="ECO:0000256" key="2">
    <source>
        <dbReference type="ARBA" id="ARBA00008072"/>
    </source>
</evidence>
<dbReference type="InterPro" id="IPR036291">
    <property type="entry name" value="NAD(P)-bd_dom_sf"/>
</dbReference>
<dbReference type="Pfam" id="PF00107">
    <property type="entry name" value="ADH_zinc_N"/>
    <property type="match status" value="1"/>
</dbReference>
<evidence type="ECO:0000256" key="1">
    <source>
        <dbReference type="ARBA" id="ARBA00001947"/>
    </source>
</evidence>
<evidence type="ECO:0000259" key="7">
    <source>
        <dbReference type="Pfam" id="PF08240"/>
    </source>
</evidence>
<proteinExistence type="inferred from homology"/>
<dbReference type="InterPro" id="IPR013149">
    <property type="entry name" value="ADH-like_C"/>
</dbReference>
<keyword evidence="5" id="KW-0560">Oxidoreductase</keyword>